<name>A0A9P7F0B6_9AGAM</name>
<keyword evidence="2" id="KW-0863">Zinc-finger</keyword>
<dbReference type="Proteomes" id="UP000823399">
    <property type="component" value="Unassembled WGS sequence"/>
</dbReference>
<dbReference type="SUPFAM" id="SSF57903">
    <property type="entry name" value="FYVE/PHD zinc finger"/>
    <property type="match status" value="1"/>
</dbReference>
<protein>
    <submittedName>
        <fullName evidence="4">Uncharacterized protein</fullName>
    </submittedName>
</protein>
<keyword evidence="5" id="KW-1185">Reference proteome</keyword>
<dbReference type="OrthoDB" id="2676753at2759"/>
<dbReference type="InterPro" id="IPR011011">
    <property type="entry name" value="Znf_FYVE_PHD"/>
</dbReference>
<dbReference type="GO" id="GO:0008270">
    <property type="term" value="F:zinc ion binding"/>
    <property type="evidence" value="ECO:0007669"/>
    <property type="project" value="UniProtKB-KW"/>
</dbReference>
<comment type="caution">
    <text evidence="4">The sequence shown here is derived from an EMBL/GenBank/DDBJ whole genome shotgun (WGS) entry which is preliminary data.</text>
</comment>
<evidence type="ECO:0000256" key="3">
    <source>
        <dbReference type="ARBA" id="ARBA00022833"/>
    </source>
</evidence>
<keyword evidence="3" id="KW-0862">Zinc</keyword>
<evidence type="ECO:0000313" key="5">
    <source>
        <dbReference type="Proteomes" id="UP000823399"/>
    </source>
</evidence>
<keyword evidence="1" id="KW-0479">Metal-binding</keyword>
<organism evidence="4 5">
    <name type="scientific">Suillus discolor</name>
    <dbReference type="NCBI Taxonomy" id="1912936"/>
    <lineage>
        <taxon>Eukaryota</taxon>
        <taxon>Fungi</taxon>
        <taxon>Dikarya</taxon>
        <taxon>Basidiomycota</taxon>
        <taxon>Agaricomycotina</taxon>
        <taxon>Agaricomycetes</taxon>
        <taxon>Agaricomycetidae</taxon>
        <taxon>Boletales</taxon>
        <taxon>Suillineae</taxon>
        <taxon>Suillaceae</taxon>
        <taxon>Suillus</taxon>
    </lineage>
</organism>
<dbReference type="PROSITE" id="PS00518">
    <property type="entry name" value="ZF_RING_1"/>
    <property type="match status" value="1"/>
</dbReference>
<accession>A0A9P7F0B6</accession>
<evidence type="ECO:0000256" key="2">
    <source>
        <dbReference type="ARBA" id="ARBA00022771"/>
    </source>
</evidence>
<evidence type="ECO:0000256" key="1">
    <source>
        <dbReference type="ARBA" id="ARBA00022723"/>
    </source>
</evidence>
<dbReference type="GeneID" id="64704275"/>
<reference evidence="4" key="1">
    <citation type="journal article" date="2020" name="New Phytol.">
        <title>Comparative genomics reveals dynamic genome evolution in host specialist ectomycorrhizal fungi.</title>
        <authorList>
            <person name="Lofgren L.A."/>
            <person name="Nguyen N.H."/>
            <person name="Vilgalys R."/>
            <person name="Ruytinx J."/>
            <person name="Liao H.L."/>
            <person name="Branco S."/>
            <person name="Kuo A."/>
            <person name="LaButti K."/>
            <person name="Lipzen A."/>
            <person name="Andreopoulos W."/>
            <person name="Pangilinan J."/>
            <person name="Riley R."/>
            <person name="Hundley H."/>
            <person name="Na H."/>
            <person name="Barry K."/>
            <person name="Grigoriev I.V."/>
            <person name="Stajich J.E."/>
            <person name="Kennedy P.G."/>
        </authorList>
    </citation>
    <scope>NUCLEOTIDE SEQUENCE</scope>
    <source>
        <strain evidence="4">FC423</strain>
    </source>
</reference>
<dbReference type="InterPro" id="IPR017907">
    <property type="entry name" value="Znf_RING_CS"/>
</dbReference>
<dbReference type="AlphaFoldDB" id="A0A9P7F0B6"/>
<proteinExistence type="predicted"/>
<dbReference type="EMBL" id="JABBWM010000062">
    <property type="protein sequence ID" value="KAG2098235.1"/>
    <property type="molecule type" value="Genomic_DNA"/>
</dbReference>
<sequence>MAQTKQTCKKTTGGSAKCGVLLKFKKLMGHGGIQVLKTVQSKGALPLGEKAVLKPLYHNIFCLFCWDGGSLYECSICPHVVCTKCVVVPVEFQERINDPDVHFMCPGCHEMRGKGSRGGPMMPYFGFKDCDGTPVLKVPATIHGHIEMASWSQICSNPILVLHFILTILDPAGSPATTMQHKLRPYRPNDALQFHEIIFDIGMDAKADLHVESMKALVDCLKHLEYKHVEIFIYTHSETDQGDIWGGFEDDEFVGKGRNRLAIPGDPVAYPVDDVSWIPPLLYGM</sequence>
<evidence type="ECO:0000313" key="4">
    <source>
        <dbReference type="EMBL" id="KAG2098235.1"/>
    </source>
</evidence>
<gene>
    <name evidence="4" type="ORF">F5147DRAFT_777730</name>
</gene>
<dbReference type="RefSeq" id="XP_041288789.1">
    <property type="nucleotide sequence ID" value="XM_041442016.1"/>
</dbReference>